<dbReference type="InterPro" id="IPR038717">
    <property type="entry name" value="Tc1-like_DDE_dom"/>
</dbReference>
<dbReference type="EMBL" id="CADCUR010000005">
    <property type="protein sequence ID" value="CAA9376743.1"/>
    <property type="molecule type" value="Genomic_DNA"/>
</dbReference>
<accession>A0A6J4N365</accession>
<sequence length="161" mass="18009">MTTVLTRLRGRAAPGERVRERVPKNYGQSTSIISLMSLSGVETTLLVEGAVDTICFDVFCRQMLMFCLKAGDVVVLDNLGAHRASCIEEIAISCGARVLWLPPYSPDFSPIEQMWSKLKTHLRKMKARTREELDRAVAEGLKLITGSDCRSWFKHCGYQVA</sequence>
<gene>
    <name evidence="2" type="ORF">AVDCRST_MAG74-40</name>
</gene>
<feature type="domain" description="Tc1-like transposase DDE" evidence="1">
    <location>
        <begin position="6"/>
        <end position="133"/>
    </location>
</feature>
<evidence type="ECO:0000259" key="1">
    <source>
        <dbReference type="Pfam" id="PF13358"/>
    </source>
</evidence>
<protein>
    <recommendedName>
        <fullName evidence="1">Tc1-like transposase DDE domain-containing protein</fullName>
    </recommendedName>
</protein>
<organism evidence="2">
    <name type="scientific">uncultured Pyrinomonadaceae bacterium</name>
    <dbReference type="NCBI Taxonomy" id="2283094"/>
    <lineage>
        <taxon>Bacteria</taxon>
        <taxon>Pseudomonadati</taxon>
        <taxon>Acidobacteriota</taxon>
        <taxon>Blastocatellia</taxon>
        <taxon>Blastocatellales</taxon>
        <taxon>Pyrinomonadaceae</taxon>
        <taxon>environmental samples</taxon>
    </lineage>
</organism>
<proteinExistence type="predicted"/>
<name>A0A6J4N365_9BACT</name>
<dbReference type="AlphaFoldDB" id="A0A6J4N365"/>
<dbReference type="Gene3D" id="3.30.420.10">
    <property type="entry name" value="Ribonuclease H-like superfamily/Ribonuclease H"/>
    <property type="match status" value="1"/>
</dbReference>
<dbReference type="PANTHER" id="PTHR46564:SF1">
    <property type="entry name" value="TRANSPOSASE"/>
    <property type="match status" value="1"/>
</dbReference>
<reference evidence="2" key="1">
    <citation type="submission" date="2020-02" db="EMBL/GenBank/DDBJ databases">
        <authorList>
            <person name="Meier V. D."/>
        </authorList>
    </citation>
    <scope>NUCLEOTIDE SEQUENCE</scope>
    <source>
        <strain evidence="2">AVDCRST_MAG74</strain>
    </source>
</reference>
<evidence type="ECO:0000313" key="2">
    <source>
        <dbReference type="EMBL" id="CAA9376743.1"/>
    </source>
</evidence>
<dbReference type="Pfam" id="PF13358">
    <property type="entry name" value="DDE_3"/>
    <property type="match status" value="1"/>
</dbReference>
<dbReference type="InterPro" id="IPR036397">
    <property type="entry name" value="RNaseH_sf"/>
</dbReference>
<dbReference type="GO" id="GO:0003676">
    <property type="term" value="F:nucleic acid binding"/>
    <property type="evidence" value="ECO:0007669"/>
    <property type="project" value="InterPro"/>
</dbReference>
<dbReference type="PANTHER" id="PTHR46564">
    <property type="entry name" value="TRANSPOSASE"/>
    <property type="match status" value="1"/>
</dbReference>